<dbReference type="CDD" id="cd00833">
    <property type="entry name" value="PKS"/>
    <property type="match status" value="2"/>
</dbReference>
<organism evidence="7 8">
    <name type="scientific">Nocardia suismassiliense</name>
    <dbReference type="NCBI Taxonomy" id="2077092"/>
    <lineage>
        <taxon>Bacteria</taxon>
        <taxon>Bacillati</taxon>
        <taxon>Actinomycetota</taxon>
        <taxon>Actinomycetes</taxon>
        <taxon>Mycobacteriales</taxon>
        <taxon>Nocardiaceae</taxon>
        <taxon>Nocardia</taxon>
    </lineage>
</organism>
<dbReference type="InterPro" id="IPR014030">
    <property type="entry name" value="Ketoacyl_synth_N"/>
</dbReference>
<keyword evidence="4" id="KW-0511">Multifunctional enzyme</keyword>
<feature type="domain" description="Ketosynthase family 3 (KS3)" evidence="6">
    <location>
        <begin position="1000"/>
        <end position="1414"/>
    </location>
</feature>
<sequence length="1558" mass="161159">MSLHLDGGIAVVGIACRFPGADNPAALWSMLRAGTAVDAPVPDGRWESAALAGLSDAEAAVLRRGAFLDDVAGFDAKFFGVSPREAATMDPQQRLMLELSWEALEDAGIAGRVAGLRAGVFVGVAGDDYATLIRARGADAVDPYTFTGSSRSLVANRVSYFLAAKGPSLVVDAGQASSLVAVHLAAESLRRGESEIAIAGGVTLRLTPHHTIAAHRFGALSPDGRCHVFDARANGFGQGEGGGAVVLKPLSAALADGDQIYCVIRGSAVSNDGGGDQLSTPTVAGQAEAIRAAYVRGGVDPGGVVHVELHGTGTPVGDPIEAAALGAVIGAARAPGDPVRVGSIKSNIGHLEAAAGIAGFLKTALCVRAGMLVPTADFQAANPAIPLDELNLRVQTRVEPVPGESALFGVSSFGVGGTNCHIAVSAPPPISAIVRPAADAATPMPLVLSAASAAALRTQAIRLASALDGSTDIADVGWSLTTTRAEFAHRAVVLGADRGAADSVRAGLAALAAGEPSAAVTTGLAAEATDPVFVFPGQGSQWIGMAAELLDTAPVFAEEIDRCAEALAPFVDWSLTDVLRGNAAEPALDRVDVVQPALWAVMIALTRVWQELGVRPSAVVGHSQGEIAAACVAGILSLSDGARVVALRSRIIARRLAGRGGMASVALSADALSDILAEHPEVGLAALNAPESTVVSGPSEPLERLLTALADRDIRVRRVPVDYASHSVHVDAVTAELLDALAPITPRSGDLPLYSTVTGTVLDGQELTAAYWCRNLRRTVQFQPAITTLLRDHHVFIEPSPHPVLTVPIQETATAAGVTAAAIGTVRRGEGSLIRLLTSAAEAWTAGVPIDWTLPFEGTGAQRVPLPFYPFQRTRHWLDSVSAPVENDLSASALRIRETRAEDLHDAVLDLVRRHTAVALGVPDPTTVEDTTPFRSQGLTSVVGAALCTELSKATGVNLAPAAVFDHPTPRALADHLAEQVSGTAPVAPTIPARPKAPEDDPVVIVGMACRYPGGVATPADLWRLLAAERDVIGPAPTDRGWDLDGNAVTSRGGFLYDAAEFDAAFFGIAPREALAMDPQQRLLLETAWETLEFAGIDPTTLRGSDTGVYIGAMAQDYGPRLHEPSDGSDGYRLTGTTASVASGRVAYTLGLAGPAITVDTACSSSLVALHLAAAAVRRGDCALALAGGVTVLSSPGIFVEFSRQNGLSPDGRCKAFAGTADGTGWAEGAGMLLLERLSDARRNDHEVLAIVRGSAINQDGASNGLTAPSGPAQQRVIRQALAEAGLRPAEVDAVEAHGTGTRLGDPIEAQALLATYGQDREQPLWLGSIKSNIGHTQAAAGVAGVIKMVMAMRHGMLPRTLHVDEPTPQVEWSAGAVRLLTERQRWPAHGQPRRAGVSSFGISGTNAHVVLEQAPETTPAPPDDGAAHRRDDVAPQPLDAPWLLSAVNENALLAQANRLREHLAAHPSADPADVGYTLATARAAFAQRAAVFGATVAERADVLAALRAGQPHPLLVKGAAAPAGKVVFVFPGQGSQWPGMGAELLDTTPVFADWIHR</sequence>
<dbReference type="Gene3D" id="3.40.47.10">
    <property type="match status" value="2"/>
</dbReference>
<dbReference type="SMART" id="SM00825">
    <property type="entry name" value="PKS_KS"/>
    <property type="match status" value="2"/>
</dbReference>
<dbReference type="Pfam" id="PF16197">
    <property type="entry name" value="KAsynt_C_assoc"/>
    <property type="match status" value="2"/>
</dbReference>
<reference evidence="7 8" key="1">
    <citation type="submission" date="2024-10" db="EMBL/GenBank/DDBJ databases">
        <title>The Natural Products Discovery Center: Release of the First 8490 Sequenced Strains for Exploring Actinobacteria Biosynthetic Diversity.</title>
        <authorList>
            <person name="Kalkreuter E."/>
            <person name="Kautsar S.A."/>
            <person name="Yang D."/>
            <person name="Bader C.D."/>
            <person name="Teijaro C.N."/>
            <person name="Fluegel L."/>
            <person name="Davis C.M."/>
            <person name="Simpson J.R."/>
            <person name="Lauterbach L."/>
            <person name="Steele A.D."/>
            <person name="Gui C."/>
            <person name="Meng S."/>
            <person name="Li G."/>
            <person name="Viehrig K."/>
            <person name="Ye F."/>
            <person name="Su P."/>
            <person name="Kiefer A.F."/>
            <person name="Nichols A."/>
            <person name="Cepeda A.J."/>
            <person name="Yan W."/>
            <person name="Fan B."/>
            <person name="Jiang Y."/>
            <person name="Adhikari A."/>
            <person name="Zheng C.-J."/>
            <person name="Schuster L."/>
            <person name="Cowan T.M."/>
            <person name="Smanski M.J."/>
            <person name="Chevrette M.G."/>
            <person name="De Carvalho L.P.S."/>
            <person name="Shen B."/>
        </authorList>
    </citation>
    <scope>NUCLEOTIDE SEQUENCE [LARGE SCALE GENOMIC DNA]</scope>
    <source>
        <strain evidence="7 8">NPDC003040</strain>
    </source>
</reference>
<name>A0ABW6R2B5_9NOCA</name>
<dbReference type="Gene3D" id="3.40.366.10">
    <property type="entry name" value="Malonyl-Coenzyme A Acyl Carrier Protein, domain 2"/>
    <property type="match status" value="2"/>
</dbReference>
<evidence type="ECO:0000313" key="7">
    <source>
        <dbReference type="EMBL" id="MFF3226938.1"/>
    </source>
</evidence>
<evidence type="ECO:0000259" key="6">
    <source>
        <dbReference type="PROSITE" id="PS52004"/>
    </source>
</evidence>
<dbReference type="PROSITE" id="PS00606">
    <property type="entry name" value="KS3_1"/>
    <property type="match status" value="1"/>
</dbReference>
<comment type="caution">
    <text evidence="7">The sequence shown here is derived from an EMBL/GenBank/DDBJ whole genome shotgun (WGS) entry which is preliminary data.</text>
</comment>
<dbReference type="Gene3D" id="1.10.1200.10">
    <property type="entry name" value="ACP-like"/>
    <property type="match status" value="1"/>
</dbReference>
<dbReference type="PROSITE" id="PS50075">
    <property type="entry name" value="CARRIER"/>
    <property type="match status" value="1"/>
</dbReference>
<gene>
    <name evidence="7" type="ORF">ACFYV7_29370</name>
</gene>
<dbReference type="InterPro" id="IPR016035">
    <property type="entry name" value="Acyl_Trfase/lysoPLipase"/>
</dbReference>
<dbReference type="SMART" id="SM00823">
    <property type="entry name" value="PKS_PP"/>
    <property type="match status" value="1"/>
</dbReference>
<evidence type="ECO:0000259" key="5">
    <source>
        <dbReference type="PROSITE" id="PS50075"/>
    </source>
</evidence>
<keyword evidence="2" id="KW-0597">Phosphoprotein</keyword>
<dbReference type="RefSeq" id="WP_387722599.1">
    <property type="nucleotide sequence ID" value="NZ_JBIAPI010000009.1"/>
</dbReference>
<dbReference type="InterPro" id="IPR014043">
    <property type="entry name" value="Acyl_transferase_dom"/>
</dbReference>
<dbReference type="InterPro" id="IPR032821">
    <property type="entry name" value="PKS_assoc"/>
</dbReference>
<keyword evidence="8" id="KW-1185">Reference proteome</keyword>
<dbReference type="SMART" id="SM00827">
    <property type="entry name" value="PKS_AT"/>
    <property type="match status" value="1"/>
</dbReference>
<dbReference type="InterPro" id="IPR020841">
    <property type="entry name" value="PKS_Beta-ketoAc_synthase_dom"/>
</dbReference>
<evidence type="ECO:0000256" key="4">
    <source>
        <dbReference type="ARBA" id="ARBA00023268"/>
    </source>
</evidence>
<dbReference type="InterPro" id="IPR036736">
    <property type="entry name" value="ACP-like_sf"/>
</dbReference>
<evidence type="ECO:0000313" key="8">
    <source>
        <dbReference type="Proteomes" id="UP001601948"/>
    </source>
</evidence>
<evidence type="ECO:0000256" key="2">
    <source>
        <dbReference type="ARBA" id="ARBA00022553"/>
    </source>
</evidence>
<dbReference type="SUPFAM" id="SSF47336">
    <property type="entry name" value="ACP-like"/>
    <property type="match status" value="1"/>
</dbReference>
<protein>
    <submittedName>
        <fullName evidence="7">Beta-ketoacyl synthase N-terminal-like domain-containing protein</fullName>
    </submittedName>
</protein>
<dbReference type="SMART" id="SM01294">
    <property type="entry name" value="PKS_PP_betabranch"/>
    <property type="match status" value="1"/>
</dbReference>
<dbReference type="Pfam" id="PF00109">
    <property type="entry name" value="ketoacyl-synt"/>
    <property type="match status" value="2"/>
</dbReference>
<dbReference type="PANTHER" id="PTHR43775:SF37">
    <property type="entry name" value="SI:DKEY-61P9.11"/>
    <property type="match status" value="1"/>
</dbReference>
<dbReference type="Pfam" id="PF00550">
    <property type="entry name" value="PP-binding"/>
    <property type="match status" value="1"/>
</dbReference>
<dbReference type="InterPro" id="IPR050091">
    <property type="entry name" value="PKS_NRPS_Biosynth_Enz"/>
</dbReference>
<dbReference type="Pfam" id="PF02801">
    <property type="entry name" value="Ketoacyl-synt_C"/>
    <property type="match status" value="2"/>
</dbReference>
<keyword evidence="1" id="KW-0596">Phosphopantetheine</keyword>
<dbReference type="InterPro" id="IPR009081">
    <property type="entry name" value="PP-bd_ACP"/>
</dbReference>
<dbReference type="Pfam" id="PF00698">
    <property type="entry name" value="Acyl_transf_1"/>
    <property type="match status" value="2"/>
</dbReference>
<proteinExistence type="predicted"/>
<feature type="non-terminal residue" evidence="7">
    <location>
        <position position="1558"/>
    </location>
</feature>
<keyword evidence="3" id="KW-0808">Transferase</keyword>
<feature type="domain" description="Carrier" evidence="5">
    <location>
        <begin position="906"/>
        <end position="981"/>
    </location>
</feature>
<evidence type="ECO:0000256" key="3">
    <source>
        <dbReference type="ARBA" id="ARBA00022679"/>
    </source>
</evidence>
<dbReference type="Gene3D" id="3.30.70.3290">
    <property type="match status" value="2"/>
</dbReference>
<dbReference type="PANTHER" id="PTHR43775">
    <property type="entry name" value="FATTY ACID SYNTHASE"/>
    <property type="match status" value="1"/>
</dbReference>
<dbReference type="InterPro" id="IPR001227">
    <property type="entry name" value="Ac_transferase_dom_sf"/>
</dbReference>
<dbReference type="SUPFAM" id="SSF52151">
    <property type="entry name" value="FabD/lysophospholipase-like"/>
    <property type="match status" value="2"/>
</dbReference>
<feature type="domain" description="Ketosynthase family 3 (KS3)" evidence="6">
    <location>
        <begin position="6"/>
        <end position="426"/>
    </location>
</feature>
<dbReference type="SUPFAM" id="SSF55048">
    <property type="entry name" value="Probable ACP-binding domain of malonyl-CoA ACP transacylase"/>
    <property type="match status" value="1"/>
</dbReference>
<dbReference type="InterPro" id="IPR014031">
    <property type="entry name" value="Ketoacyl_synth_C"/>
</dbReference>
<dbReference type="InterPro" id="IPR016039">
    <property type="entry name" value="Thiolase-like"/>
</dbReference>
<dbReference type="InterPro" id="IPR016036">
    <property type="entry name" value="Malonyl_transacylase_ACP-bd"/>
</dbReference>
<evidence type="ECO:0000256" key="1">
    <source>
        <dbReference type="ARBA" id="ARBA00022450"/>
    </source>
</evidence>
<dbReference type="PROSITE" id="PS52004">
    <property type="entry name" value="KS3_2"/>
    <property type="match status" value="2"/>
</dbReference>
<dbReference type="InterPro" id="IPR018201">
    <property type="entry name" value="Ketoacyl_synth_AS"/>
</dbReference>
<dbReference type="InterPro" id="IPR020806">
    <property type="entry name" value="PKS_PP-bd"/>
</dbReference>
<dbReference type="SUPFAM" id="SSF53901">
    <property type="entry name" value="Thiolase-like"/>
    <property type="match status" value="2"/>
</dbReference>
<accession>A0ABW6R2B5</accession>
<dbReference type="EMBL" id="JBIAPI010000009">
    <property type="protein sequence ID" value="MFF3226938.1"/>
    <property type="molecule type" value="Genomic_DNA"/>
</dbReference>
<dbReference type="Proteomes" id="UP001601948">
    <property type="component" value="Unassembled WGS sequence"/>
</dbReference>